<accession>A0A1E4SFJ0</accession>
<protein>
    <submittedName>
        <fullName evidence="1">Uncharacterized protein</fullName>
    </submittedName>
</protein>
<dbReference type="EMBL" id="KV453914">
    <property type="protein sequence ID" value="ODV78230.1"/>
    <property type="molecule type" value="Genomic_DNA"/>
</dbReference>
<gene>
    <name evidence="1" type="ORF">CANTADRAFT_91650</name>
</gene>
<proteinExistence type="predicted"/>
<sequence length="51" mass="6012">MPFKRHVIHQQDLQFSNFSAKKFMGFAPVVENDRYQKTCSSSEKLLGEIHR</sequence>
<organism evidence="1 2">
    <name type="scientific">Suhomyces tanzawaensis NRRL Y-17324</name>
    <dbReference type="NCBI Taxonomy" id="984487"/>
    <lineage>
        <taxon>Eukaryota</taxon>
        <taxon>Fungi</taxon>
        <taxon>Dikarya</taxon>
        <taxon>Ascomycota</taxon>
        <taxon>Saccharomycotina</taxon>
        <taxon>Pichiomycetes</taxon>
        <taxon>Debaryomycetaceae</taxon>
        <taxon>Suhomyces</taxon>
    </lineage>
</organism>
<keyword evidence="2" id="KW-1185">Reference proteome</keyword>
<reference evidence="2" key="1">
    <citation type="submission" date="2016-05" db="EMBL/GenBank/DDBJ databases">
        <title>Comparative genomics of biotechnologically important yeasts.</title>
        <authorList>
            <consortium name="DOE Joint Genome Institute"/>
            <person name="Riley R."/>
            <person name="Haridas S."/>
            <person name="Wolfe K.H."/>
            <person name="Lopes M.R."/>
            <person name="Hittinger C.T."/>
            <person name="Goker M."/>
            <person name="Salamov A."/>
            <person name="Wisecaver J."/>
            <person name="Long T.M."/>
            <person name="Aerts A.L."/>
            <person name="Barry K."/>
            <person name="Choi C."/>
            <person name="Clum A."/>
            <person name="Coughlan A.Y."/>
            <person name="Deshpande S."/>
            <person name="Douglass A.P."/>
            <person name="Hanson S.J."/>
            <person name="Klenk H.-P."/>
            <person name="Labutti K."/>
            <person name="Lapidus A."/>
            <person name="Lindquist E."/>
            <person name="Lipzen A."/>
            <person name="Meier-Kolthoff J.P."/>
            <person name="Ohm R.A."/>
            <person name="Otillar R.P."/>
            <person name="Pangilinan J."/>
            <person name="Peng Y."/>
            <person name="Rokas A."/>
            <person name="Rosa C.A."/>
            <person name="Scheuner C."/>
            <person name="Sibirny A.A."/>
            <person name="Slot J.C."/>
            <person name="Stielow J.B."/>
            <person name="Sun H."/>
            <person name="Kurtzman C.P."/>
            <person name="Blackwell M."/>
            <person name="Grigoriev I.V."/>
            <person name="Jeffries T.W."/>
        </authorList>
    </citation>
    <scope>NUCLEOTIDE SEQUENCE [LARGE SCALE GENOMIC DNA]</scope>
    <source>
        <strain evidence="2">NRRL Y-17324</strain>
    </source>
</reference>
<dbReference type="GeneID" id="30985982"/>
<dbReference type="AlphaFoldDB" id="A0A1E4SFJ0"/>
<dbReference type="RefSeq" id="XP_020063352.1">
    <property type="nucleotide sequence ID" value="XM_020211846.1"/>
</dbReference>
<name>A0A1E4SFJ0_9ASCO</name>
<dbReference type="Proteomes" id="UP000094285">
    <property type="component" value="Unassembled WGS sequence"/>
</dbReference>
<evidence type="ECO:0000313" key="2">
    <source>
        <dbReference type="Proteomes" id="UP000094285"/>
    </source>
</evidence>
<evidence type="ECO:0000313" key="1">
    <source>
        <dbReference type="EMBL" id="ODV78230.1"/>
    </source>
</evidence>